<dbReference type="CDD" id="cd06445">
    <property type="entry name" value="ATase"/>
    <property type="match status" value="1"/>
</dbReference>
<comment type="caution">
    <text evidence="12">The sequence shown here is derived from an EMBL/GenBank/DDBJ whole genome shotgun (WGS) entry which is preliminary data.</text>
</comment>
<evidence type="ECO:0000259" key="11">
    <source>
        <dbReference type="Pfam" id="PF02870"/>
    </source>
</evidence>
<dbReference type="InterPro" id="IPR008332">
    <property type="entry name" value="MethylG_MeTrfase_N"/>
</dbReference>
<proteinExistence type="inferred from homology"/>
<dbReference type="SUPFAM" id="SSF53155">
    <property type="entry name" value="Methylated DNA-protein cysteine methyltransferase domain"/>
    <property type="match status" value="1"/>
</dbReference>
<feature type="domain" description="Methylguanine DNA methyltransferase ribonuclease-like" evidence="11">
    <location>
        <begin position="27"/>
        <end position="99"/>
    </location>
</feature>
<evidence type="ECO:0000259" key="10">
    <source>
        <dbReference type="Pfam" id="PF01035"/>
    </source>
</evidence>
<evidence type="ECO:0000256" key="3">
    <source>
        <dbReference type="ARBA" id="ARBA00011918"/>
    </source>
</evidence>
<evidence type="ECO:0000313" key="13">
    <source>
        <dbReference type="Proteomes" id="UP000435837"/>
    </source>
</evidence>
<evidence type="ECO:0000256" key="2">
    <source>
        <dbReference type="ARBA" id="ARBA00008711"/>
    </source>
</evidence>
<keyword evidence="4 12" id="KW-0489">Methyltransferase</keyword>
<comment type="catalytic activity">
    <reaction evidence="1">
        <text>a 4-O-methyl-thymidine in DNA + L-cysteinyl-[protein] = a thymidine in DNA + S-methyl-L-cysteinyl-[protein]</text>
        <dbReference type="Rhea" id="RHEA:53428"/>
        <dbReference type="Rhea" id="RHEA-COMP:10131"/>
        <dbReference type="Rhea" id="RHEA-COMP:10132"/>
        <dbReference type="Rhea" id="RHEA-COMP:13555"/>
        <dbReference type="Rhea" id="RHEA-COMP:13556"/>
        <dbReference type="ChEBI" id="CHEBI:29950"/>
        <dbReference type="ChEBI" id="CHEBI:82612"/>
        <dbReference type="ChEBI" id="CHEBI:137386"/>
        <dbReference type="ChEBI" id="CHEBI:137387"/>
        <dbReference type="EC" id="2.1.1.63"/>
    </reaction>
</comment>
<dbReference type="AlphaFoldDB" id="A0A640SAK6"/>
<dbReference type="PANTHER" id="PTHR10815:SF5">
    <property type="entry name" value="METHYLATED-DNA--PROTEIN-CYSTEINE METHYLTRANSFERASE"/>
    <property type="match status" value="1"/>
</dbReference>
<evidence type="ECO:0000256" key="4">
    <source>
        <dbReference type="ARBA" id="ARBA00022603"/>
    </source>
</evidence>
<evidence type="ECO:0000256" key="8">
    <source>
        <dbReference type="ARBA" id="ARBA00049348"/>
    </source>
</evidence>
<keyword evidence="7" id="KW-0234">DNA repair</keyword>
<dbReference type="GO" id="GO:0006281">
    <property type="term" value="P:DNA repair"/>
    <property type="evidence" value="ECO:0007669"/>
    <property type="project" value="UniProtKB-KW"/>
</dbReference>
<dbReference type="InterPro" id="IPR036388">
    <property type="entry name" value="WH-like_DNA-bd_sf"/>
</dbReference>
<dbReference type="NCBIfam" id="TIGR00589">
    <property type="entry name" value="ogt"/>
    <property type="match status" value="1"/>
</dbReference>
<accession>A0A640SAK6</accession>
<reference evidence="12 13" key="1">
    <citation type="submission" date="2019-12" db="EMBL/GenBank/DDBJ databases">
        <title>Whole genome shotgun sequence of Streptomyces caniferus NBRC 15389.</title>
        <authorList>
            <person name="Ichikawa N."/>
            <person name="Kimura A."/>
            <person name="Kitahashi Y."/>
            <person name="Komaki H."/>
            <person name="Tamura T."/>
        </authorList>
    </citation>
    <scope>NUCLEOTIDE SEQUENCE [LARGE SCALE GENOMIC DNA]</scope>
    <source>
        <strain evidence="12 13">NBRC 15389</strain>
    </source>
</reference>
<dbReference type="GO" id="GO:0032259">
    <property type="term" value="P:methylation"/>
    <property type="evidence" value="ECO:0007669"/>
    <property type="project" value="UniProtKB-KW"/>
</dbReference>
<dbReference type="InterPro" id="IPR014048">
    <property type="entry name" value="MethylDNA_cys_MeTrfase_DNA-bd"/>
</dbReference>
<dbReference type="EC" id="2.1.1.63" evidence="3"/>
<evidence type="ECO:0000313" key="12">
    <source>
        <dbReference type="EMBL" id="GFE07496.1"/>
    </source>
</evidence>
<keyword evidence="6" id="KW-0227">DNA damage</keyword>
<comment type="catalytic activity">
    <reaction evidence="8">
        <text>a 6-O-methyl-2'-deoxyguanosine in DNA + L-cysteinyl-[protein] = S-methyl-L-cysteinyl-[protein] + a 2'-deoxyguanosine in DNA</text>
        <dbReference type="Rhea" id="RHEA:24000"/>
        <dbReference type="Rhea" id="RHEA-COMP:10131"/>
        <dbReference type="Rhea" id="RHEA-COMP:10132"/>
        <dbReference type="Rhea" id="RHEA-COMP:11367"/>
        <dbReference type="Rhea" id="RHEA-COMP:11368"/>
        <dbReference type="ChEBI" id="CHEBI:29950"/>
        <dbReference type="ChEBI" id="CHEBI:82612"/>
        <dbReference type="ChEBI" id="CHEBI:85445"/>
        <dbReference type="ChEBI" id="CHEBI:85448"/>
        <dbReference type="EC" id="2.1.1.63"/>
    </reaction>
</comment>
<evidence type="ECO:0000256" key="9">
    <source>
        <dbReference type="SAM" id="MobiDB-lite"/>
    </source>
</evidence>
<dbReference type="PANTHER" id="PTHR10815">
    <property type="entry name" value="METHYLATED-DNA--PROTEIN-CYSTEINE METHYLTRANSFERASE"/>
    <property type="match status" value="1"/>
</dbReference>
<organism evidence="12 13">
    <name type="scientific">Streptomyces caniferus</name>
    <dbReference type="NCBI Taxonomy" id="285557"/>
    <lineage>
        <taxon>Bacteria</taxon>
        <taxon>Bacillati</taxon>
        <taxon>Actinomycetota</taxon>
        <taxon>Actinomycetes</taxon>
        <taxon>Kitasatosporales</taxon>
        <taxon>Streptomycetaceae</taxon>
        <taxon>Streptomyces</taxon>
    </lineage>
</organism>
<dbReference type="GO" id="GO:0003908">
    <property type="term" value="F:methylated-DNA-[protein]-cysteine S-methyltransferase activity"/>
    <property type="evidence" value="ECO:0007669"/>
    <property type="project" value="UniProtKB-EC"/>
</dbReference>
<dbReference type="SUPFAM" id="SSF46767">
    <property type="entry name" value="Methylated DNA-protein cysteine methyltransferase, C-terminal domain"/>
    <property type="match status" value="1"/>
</dbReference>
<evidence type="ECO:0000256" key="7">
    <source>
        <dbReference type="ARBA" id="ARBA00023204"/>
    </source>
</evidence>
<evidence type="ECO:0000256" key="5">
    <source>
        <dbReference type="ARBA" id="ARBA00022679"/>
    </source>
</evidence>
<dbReference type="InterPro" id="IPR036217">
    <property type="entry name" value="MethylDNA_cys_MeTrfase_DNAb"/>
</dbReference>
<keyword evidence="5 12" id="KW-0808">Transferase</keyword>
<dbReference type="EMBL" id="BLIN01000005">
    <property type="protein sequence ID" value="GFE07496.1"/>
    <property type="molecule type" value="Genomic_DNA"/>
</dbReference>
<dbReference type="Pfam" id="PF02870">
    <property type="entry name" value="Methyltransf_1N"/>
    <property type="match status" value="1"/>
</dbReference>
<gene>
    <name evidence="12" type="ORF">Scani_37640</name>
</gene>
<name>A0A640SAK6_9ACTN</name>
<dbReference type="Proteomes" id="UP000435837">
    <property type="component" value="Unassembled WGS sequence"/>
</dbReference>
<dbReference type="InterPro" id="IPR036631">
    <property type="entry name" value="MGMT_N_sf"/>
</dbReference>
<evidence type="ECO:0000256" key="6">
    <source>
        <dbReference type="ARBA" id="ARBA00022763"/>
    </source>
</evidence>
<comment type="similarity">
    <text evidence="2">Belongs to the MGMT family.</text>
</comment>
<sequence length="194" mass="20865">MTSPAATTATTRNTATMPGTAPTTATRYTTLDSPLGELLLVGEESPTAPGGTALTSLSMPDQRGAATVQPHWRRDPYPFAEAVRQLRAYFAGDRTRFELGFRTTGTEFQERVWRALEAIPYGTTTTYGRLAEFLDMPRSDVRALGAAIGANPLLILRPCHRVIGADGTMRGYAAGVARKTALLTHEGALQPTLI</sequence>
<dbReference type="FunFam" id="1.10.10.10:FF:000214">
    <property type="entry name" value="Methylated-DNA--protein-cysteine methyltransferase"/>
    <property type="match status" value="1"/>
</dbReference>
<dbReference type="Pfam" id="PF01035">
    <property type="entry name" value="DNA_binding_1"/>
    <property type="match status" value="1"/>
</dbReference>
<feature type="domain" description="Methylated-DNA-[protein]-cysteine S-methyltransferase DNA binding" evidence="10">
    <location>
        <begin position="107"/>
        <end position="188"/>
    </location>
</feature>
<dbReference type="Gene3D" id="3.30.160.70">
    <property type="entry name" value="Methylated DNA-protein cysteine methyltransferase domain"/>
    <property type="match status" value="1"/>
</dbReference>
<feature type="region of interest" description="Disordered" evidence="9">
    <location>
        <begin position="1"/>
        <end position="27"/>
    </location>
</feature>
<dbReference type="Gene3D" id="1.10.10.10">
    <property type="entry name" value="Winged helix-like DNA-binding domain superfamily/Winged helix DNA-binding domain"/>
    <property type="match status" value="1"/>
</dbReference>
<protein>
    <recommendedName>
        <fullName evidence="3">methylated-DNA--[protein]-cysteine S-methyltransferase</fullName>
        <ecNumber evidence="3">2.1.1.63</ecNumber>
    </recommendedName>
</protein>
<evidence type="ECO:0000256" key="1">
    <source>
        <dbReference type="ARBA" id="ARBA00001286"/>
    </source>
</evidence>